<name>A0A284R601_ARMOS</name>
<dbReference type="OrthoDB" id="2755811at2759"/>
<dbReference type="Proteomes" id="UP000219338">
    <property type="component" value="Unassembled WGS sequence"/>
</dbReference>
<feature type="compositionally biased region" description="Acidic residues" evidence="1">
    <location>
        <begin position="529"/>
        <end position="547"/>
    </location>
</feature>
<feature type="compositionally biased region" description="Acidic residues" evidence="1">
    <location>
        <begin position="61"/>
        <end position="73"/>
    </location>
</feature>
<evidence type="ECO:0000313" key="4">
    <source>
        <dbReference type="Proteomes" id="UP000219338"/>
    </source>
</evidence>
<keyword evidence="4" id="KW-1185">Reference proteome</keyword>
<feature type="compositionally biased region" description="Basic and acidic residues" evidence="1">
    <location>
        <begin position="75"/>
        <end position="85"/>
    </location>
</feature>
<dbReference type="OMA" id="YHIHRTI"/>
<evidence type="ECO:0000256" key="1">
    <source>
        <dbReference type="SAM" id="MobiDB-lite"/>
    </source>
</evidence>
<evidence type="ECO:0000313" key="3">
    <source>
        <dbReference type="EMBL" id="SJL04151.1"/>
    </source>
</evidence>
<dbReference type="AlphaFoldDB" id="A0A284R601"/>
<accession>A0A284R601</accession>
<feature type="region of interest" description="Disordered" evidence="1">
    <location>
        <begin position="1"/>
        <end position="121"/>
    </location>
</feature>
<dbReference type="Pfam" id="PF20149">
    <property type="entry name" value="DUF6532"/>
    <property type="match status" value="1"/>
</dbReference>
<gene>
    <name evidence="3" type="ORF">ARMOST_07511</name>
</gene>
<feature type="domain" description="DUF6532" evidence="2">
    <location>
        <begin position="341"/>
        <end position="501"/>
    </location>
</feature>
<feature type="compositionally biased region" description="Pro residues" evidence="1">
    <location>
        <begin position="106"/>
        <end position="116"/>
    </location>
</feature>
<dbReference type="InterPro" id="IPR045341">
    <property type="entry name" value="DUF6532"/>
</dbReference>
<organism evidence="3 4">
    <name type="scientific">Armillaria ostoyae</name>
    <name type="common">Armillaria root rot fungus</name>
    <dbReference type="NCBI Taxonomy" id="47428"/>
    <lineage>
        <taxon>Eukaryota</taxon>
        <taxon>Fungi</taxon>
        <taxon>Dikarya</taxon>
        <taxon>Basidiomycota</taxon>
        <taxon>Agaricomycotina</taxon>
        <taxon>Agaricomycetes</taxon>
        <taxon>Agaricomycetidae</taxon>
        <taxon>Agaricales</taxon>
        <taxon>Marasmiineae</taxon>
        <taxon>Physalacriaceae</taxon>
        <taxon>Armillaria</taxon>
    </lineage>
</organism>
<feature type="region of interest" description="Disordered" evidence="1">
    <location>
        <begin position="133"/>
        <end position="166"/>
    </location>
</feature>
<proteinExistence type="predicted"/>
<feature type="region of interest" description="Disordered" evidence="1">
    <location>
        <begin position="521"/>
        <end position="547"/>
    </location>
</feature>
<evidence type="ECO:0000259" key="2">
    <source>
        <dbReference type="Pfam" id="PF20149"/>
    </source>
</evidence>
<reference evidence="4" key="1">
    <citation type="journal article" date="2017" name="Nat. Ecol. Evol.">
        <title>Genome expansion and lineage-specific genetic innovations in the forest pathogenic fungi Armillaria.</title>
        <authorList>
            <person name="Sipos G."/>
            <person name="Prasanna A.N."/>
            <person name="Walter M.C."/>
            <person name="O'Connor E."/>
            <person name="Balint B."/>
            <person name="Krizsan K."/>
            <person name="Kiss B."/>
            <person name="Hess J."/>
            <person name="Varga T."/>
            <person name="Slot J."/>
            <person name="Riley R."/>
            <person name="Boka B."/>
            <person name="Rigling D."/>
            <person name="Barry K."/>
            <person name="Lee J."/>
            <person name="Mihaltcheva S."/>
            <person name="LaButti K."/>
            <person name="Lipzen A."/>
            <person name="Waldron R."/>
            <person name="Moloney N.M."/>
            <person name="Sperisen C."/>
            <person name="Kredics L."/>
            <person name="Vagvoelgyi C."/>
            <person name="Patrignani A."/>
            <person name="Fitzpatrick D."/>
            <person name="Nagy I."/>
            <person name="Doyle S."/>
            <person name="Anderson J.B."/>
            <person name="Grigoriev I.V."/>
            <person name="Gueldener U."/>
            <person name="Muensterkoetter M."/>
            <person name="Nagy L.G."/>
        </authorList>
    </citation>
    <scope>NUCLEOTIDE SEQUENCE [LARGE SCALE GENOMIC DNA]</scope>
    <source>
        <strain evidence="4">C18/9</strain>
    </source>
</reference>
<protein>
    <recommendedName>
        <fullName evidence="2">DUF6532 domain-containing protein</fullName>
    </recommendedName>
</protein>
<sequence>MDYDSSDELPPISSVVTSESEGIASDERMDVDDISDRDSAPLGGINDSGSDGEYVEHGAEADSDANSEDEQDEAALYREFLEERKRAKAGTTRPKKALSKSGAVTAPPPKRQPPVKPVINKLEVRQDITDLRKVAPKTSVQPIAAKKRPNQLSDLETGSVKRSKSDSIGGLVANWDKIYQQSAPTASVTSLALSGRGDETEDNFENPPGEFEHGEDVEIVKAARKAKDLSKTQIPAILAGKAAKVDKKSVVVKLELANVNEIDSKEREKVKPRKSAWKFEDLPLPSAADIKLFKTNVIVPILDWAGTLEDQFSANGHSDLKPTVVLLWTNTFGHLPRHLDEAKKELRVDHPAIMGVVQIQIRTHRSELGKAALAAISRNWKHPELKGCKTAEQRAEWVRNASKNKWFVYDKPENTAAEGRGAYLGRLLVQTMAYHIHRTISTPTTFGPPAGALALAAAALKRALQVWKKGINSLAGKQSKNSPDSFGEEPWAAVVKQHYKNTSVLSKDKWNEIYLRCREFSAGGKGNDGEDSDDEEDDESEDVDLSD</sequence>
<dbReference type="EMBL" id="FUEG01000004">
    <property type="protein sequence ID" value="SJL04151.1"/>
    <property type="molecule type" value="Genomic_DNA"/>
</dbReference>